<protein>
    <submittedName>
        <fullName evidence="5">Rod shape-determining protein MreB</fullName>
    </submittedName>
</protein>
<dbReference type="GO" id="GO:0005524">
    <property type="term" value="F:ATP binding"/>
    <property type="evidence" value="ECO:0007669"/>
    <property type="project" value="UniProtKB-KW"/>
</dbReference>
<dbReference type="PANTHER" id="PTHR42749:SF1">
    <property type="entry name" value="CELL SHAPE-DETERMINING PROTEIN MREB"/>
    <property type="match status" value="1"/>
</dbReference>
<dbReference type="InterPro" id="IPR043129">
    <property type="entry name" value="ATPase_NBD"/>
</dbReference>
<keyword evidence="4" id="KW-0067">ATP-binding</keyword>
<keyword evidence="6" id="KW-1185">Reference proteome</keyword>
<dbReference type="Pfam" id="PF06723">
    <property type="entry name" value="MreB_Mbl"/>
    <property type="match status" value="1"/>
</dbReference>
<dbReference type="GO" id="GO:0005737">
    <property type="term" value="C:cytoplasm"/>
    <property type="evidence" value="ECO:0007669"/>
    <property type="project" value="UniProtKB-SubCell"/>
</dbReference>
<dbReference type="Gene3D" id="3.30.420.40">
    <property type="match status" value="3"/>
</dbReference>
<evidence type="ECO:0000256" key="1">
    <source>
        <dbReference type="ARBA" id="ARBA00004496"/>
    </source>
</evidence>
<dbReference type="AlphaFoldDB" id="A0A0C2Z0P5"/>
<dbReference type="SMART" id="SM00268">
    <property type="entry name" value="ACTIN"/>
    <property type="match status" value="1"/>
</dbReference>
<evidence type="ECO:0000256" key="4">
    <source>
        <dbReference type="ARBA" id="ARBA00022840"/>
    </source>
</evidence>
<evidence type="ECO:0000313" key="5">
    <source>
        <dbReference type="EMBL" id="KIM00476.1"/>
    </source>
</evidence>
<dbReference type="Proteomes" id="UP000031971">
    <property type="component" value="Unassembled WGS sequence"/>
</dbReference>
<organism evidence="5 6">
    <name type="scientific">Paramagnetospirillum magnetotacticum MS-1</name>
    <dbReference type="NCBI Taxonomy" id="272627"/>
    <lineage>
        <taxon>Bacteria</taxon>
        <taxon>Pseudomonadati</taxon>
        <taxon>Pseudomonadota</taxon>
        <taxon>Alphaproteobacteria</taxon>
        <taxon>Rhodospirillales</taxon>
        <taxon>Magnetospirillaceae</taxon>
        <taxon>Paramagnetospirillum</taxon>
    </lineage>
</organism>
<comment type="caution">
    <text evidence="5">The sequence shown here is derived from an EMBL/GenBank/DDBJ whole genome shotgun (WGS) entry which is preliminary data.</text>
</comment>
<evidence type="ECO:0000256" key="2">
    <source>
        <dbReference type="ARBA" id="ARBA00022490"/>
    </source>
</evidence>
<dbReference type="PANTHER" id="PTHR42749">
    <property type="entry name" value="CELL SHAPE-DETERMINING PROTEIN MREB"/>
    <property type="match status" value="1"/>
</dbReference>
<accession>A0A0C2Z0P5</accession>
<dbReference type="CDD" id="cd24009">
    <property type="entry name" value="ASKHA_NBD_MamK"/>
    <property type="match status" value="1"/>
</dbReference>
<comment type="subcellular location">
    <subcellularLocation>
        <location evidence="1">Cytoplasm</location>
    </subcellularLocation>
</comment>
<evidence type="ECO:0000313" key="6">
    <source>
        <dbReference type="Proteomes" id="UP000031971"/>
    </source>
</evidence>
<sequence length="347" mass="37600">MSEGEGQAKNRLFLGVDLGTSHTAVMSSRGKKFLLKSVVGYPKDVIGLKLLGRPYVVGDEAFEMRSYLDIRYPLQDGVLSEISDRDIEVARHLLTHVVKSAEPGPNDEICAVIGVPARASAANKALLLKMAQEVVHTALVVSEPFMVGYGLDKLINTIIVDIGAGTTDICALKGTVPGPEDQVTLTKAGNYVDERLQNAILERHPELQMNVNVACAVKEQFSFVGTPTEVASFEFRAAGKPVRADVTEPVKIACEALMPDIIESIETLLRSFQPEYQATVLQNIVFAGGGSRIRGLAAYVKEKLRPFGDANVTCVKDPTFDGCRGALRLAEELPPQYWRQLGDVSGS</sequence>
<dbReference type="SUPFAM" id="SSF53067">
    <property type="entry name" value="Actin-like ATPase domain"/>
    <property type="match status" value="2"/>
</dbReference>
<reference evidence="5 6" key="1">
    <citation type="submission" date="2015-01" db="EMBL/GenBank/DDBJ databases">
        <title>Genome Sequence of Magnetospirillum magnetotacticum Strain MS-1.</title>
        <authorList>
            <person name="Marinov G.K."/>
            <person name="Smalley M.D."/>
            <person name="DeSalvo G."/>
        </authorList>
    </citation>
    <scope>NUCLEOTIDE SEQUENCE [LARGE SCALE GENOMIC DNA]</scope>
    <source>
        <strain evidence="5 6">MS-1</strain>
    </source>
</reference>
<proteinExistence type="predicted"/>
<dbReference type="InterPro" id="IPR056546">
    <property type="entry name" value="MreB_MamK-like"/>
</dbReference>
<dbReference type="OrthoDB" id="245310at2"/>
<dbReference type="SMR" id="A0A0C2Z0P5"/>
<evidence type="ECO:0000256" key="3">
    <source>
        <dbReference type="ARBA" id="ARBA00022741"/>
    </source>
</evidence>
<name>A0A0C2Z0P5_PARME</name>
<dbReference type="RefSeq" id="WP_041039444.1">
    <property type="nucleotide sequence ID" value="NZ_JXSL01000011.1"/>
</dbReference>
<dbReference type="STRING" id="272627.CCC_02525"/>
<dbReference type="InterPro" id="IPR004000">
    <property type="entry name" value="Actin"/>
</dbReference>
<keyword evidence="3" id="KW-0547">Nucleotide-binding</keyword>
<gene>
    <name evidence="5" type="ORF">CCC_02525</name>
</gene>
<dbReference type="EMBL" id="JXSL01000011">
    <property type="protein sequence ID" value="KIM00476.1"/>
    <property type="molecule type" value="Genomic_DNA"/>
</dbReference>
<keyword evidence="2" id="KW-0963">Cytoplasm</keyword>
<dbReference type="NCBIfam" id="NF040964">
    <property type="entry name" value="MamK"/>
    <property type="match status" value="1"/>
</dbReference>